<protein>
    <submittedName>
        <fullName evidence="1">Sulfurtransferase-like selenium metabolism protein YedF</fullName>
    </submittedName>
</protein>
<dbReference type="EMBL" id="NGKC01000009">
    <property type="protein sequence ID" value="RSU11226.1"/>
    <property type="molecule type" value="Genomic_DNA"/>
</dbReference>
<dbReference type="RefSeq" id="WP_126813986.1">
    <property type="nucleotide sequence ID" value="NZ_NGKC01000009.1"/>
</dbReference>
<dbReference type="GO" id="GO:0016740">
    <property type="term" value="F:transferase activity"/>
    <property type="evidence" value="ECO:0007669"/>
    <property type="project" value="UniProtKB-KW"/>
</dbReference>
<dbReference type="InterPro" id="IPR019870">
    <property type="entry name" value="Se_metab_YedF"/>
</dbReference>
<evidence type="ECO:0000313" key="1">
    <source>
        <dbReference type="EMBL" id="RSU11226.1"/>
    </source>
</evidence>
<dbReference type="InterPro" id="IPR003787">
    <property type="entry name" value="Sulphur_relay_DsrE/F-like"/>
</dbReference>
<accession>A0A430AT58</accession>
<sequence length="115" mass="12657">MTEKRPYIVAINSAEMGHGEKELGQALIKSFISVLTQQDEYPEKMIFYHGGALLTTKTSSCLADLRMLAEAGVAIYICGSCADYYQIKDEIAVGEITNMGKIVEMLRTAPHVVKP</sequence>
<proteinExistence type="predicted"/>
<evidence type="ECO:0000313" key="2">
    <source>
        <dbReference type="Proteomes" id="UP000286773"/>
    </source>
</evidence>
<dbReference type="InterPro" id="IPR027396">
    <property type="entry name" value="DsrEFH-like"/>
</dbReference>
<dbReference type="Pfam" id="PF02635">
    <property type="entry name" value="DsrE"/>
    <property type="match status" value="1"/>
</dbReference>
<dbReference type="Proteomes" id="UP000286773">
    <property type="component" value="Unassembled WGS sequence"/>
</dbReference>
<reference evidence="1 2" key="1">
    <citation type="submission" date="2017-05" db="EMBL/GenBank/DDBJ databases">
        <title>Vagococcus spp. assemblies.</title>
        <authorList>
            <person name="Gulvik C.A."/>
        </authorList>
    </citation>
    <scope>NUCLEOTIDE SEQUENCE [LARGE SCALE GENOMIC DNA]</scope>
    <source>
        <strain evidence="1 2">LMG 24798</strain>
    </source>
</reference>
<dbReference type="OrthoDB" id="9801500at2"/>
<comment type="caution">
    <text evidence="1">The sequence shown here is derived from an EMBL/GenBank/DDBJ whole genome shotgun (WGS) entry which is preliminary data.</text>
</comment>
<keyword evidence="1" id="KW-0808">Transferase</keyword>
<dbReference type="SUPFAM" id="SSF75169">
    <property type="entry name" value="DsrEFH-like"/>
    <property type="match status" value="1"/>
</dbReference>
<organism evidence="1 2">
    <name type="scientific">Vagococcus acidifermentans</name>
    <dbReference type="NCBI Taxonomy" id="564710"/>
    <lineage>
        <taxon>Bacteria</taxon>
        <taxon>Bacillati</taxon>
        <taxon>Bacillota</taxon>
        <taxon>Bacilli</taxon>
        <taxon>Lactobacillales</taxon>
        <taxon>Enterococcaceae</taxon>
        <taxon>Vagococcus</taxon>
    </lineage>
</organism>
<dbReference type="NCBIfam" id="TIGR03527">
    <property type="entry name" value="selenium_YedF"/>
    <property type="match status" value="1"/>
</dbReference>
<name>A0A430AT58_9ENTE</name>
<dbReference type="AlphaFoldDB" id="A0A430AT58"/>
<gene>
    <name evidence="1" type="ORF">CBF27_09005</name>
</gene>
<keyword evidence="2" id="KW-1185">Reference proteome</keyword>
<dbReference type="Gene3D" id="3.40.1260.10">
    <property type="entry name" value="DsrEFH-like"/>
    <property type="match status" value="1"/>
</dbReference>